<dbReference type="STRING" id="1602171.ST44_13020"/>
<dbReference type="Pfam" id="PF06293">
    <property type="entry name" value="Kdo"/>
    <property type="match status" value="1"/>
</dbReference>
<evidence type="ECO:0008006" key="3">
    <source>
        <dbReference type="Google" id="ProtNLM"/>
    </source>
</evidence>
<reference evidence="1 2" key="1">
    <citation type="submission" date="2015-01" db="EMBL/GenBank/DDBJ databases">
        <title>Comparative genomics of non-oral Prevotella species.</title>
        <authorList>
            <person name="Accetto T."/>
            <person name="Nograsek B."/>
            <person name="Avgustin G."/>
        </authorList>
    </citation>
    <scope>NUCLEOTIDE SEQUENCE [LARGE SCALE GENOMIC DNA]</scope>
    <source>
        <strain evidence="1 2">P5-119</strain>
    </source>
</reference>
<name>A0A0D0I2M1_9BACT</name>
<protein>
    <recommendedName>
        <fullName evidence="3">Lipopolysaccharide kinase</fullName>
    </recommendedName>
</protein>
<proteinExistence type="predicted"/>
<dbReference type="EMBL" id="JXQK01000091">
    <property type="protein sequence ID" value="KIP59677.1"/>
    <property type="molecule type" value="Genomic_DNA"/>
</dbReference>
<dbReference type="Gene3D" id="1.10.510.10">
    <property type="entry name" value="Transferase(Phosphotransferase) domain 1"/>
    <property type="match status" value="1"/>
</dbReference>
<gene>
    <name evidence="1" type="ORF">ST44_13020</name>
</gene>
<evidence type="ECO:0000313" key="2">
    <source>
        <dbReference type="Proteomes" id="UP000032046"/>
    </source>
</evidence>
<comment type="caution">
    <text evidence="1">The sequence shown here is derived from an EMBL/GenBank/DDBJ whole genome shotgun (WGS) entry which is preliminary data.</text>
</comment>
<keyword evidence="2" id="KW-1185">Reference proteome</keyword>
<sequence>MKTVIAERYKKYSDYINSIPSLFSTNTGEVLKDKRNSVRRLEHDGLTFIAKRYKRVNWIQSIIYTHFRRTKAKRAFLFADEFRKRGVSSPRAVAYMEEYEHGRFTVGYFVYEESKGKEVFQELVNKEDFDRKLTDAVIDYIVLMHSHGVLHGDLNSANFLYTTDADGNYHFDMIDTNRSHFCDGWPTDKQCLENLKRFTHRRDLYEYVVRGYARRRGWDEEETVRKAVALLDKFENRKKLRL</sequence>
<dbReference type="Proteomes" id="UP000032046">
    <property type="component" value="Unassembled WGS sequence"/>
</dbReference>
<organism evidence="1 2">
    <name type="scientific">Prevotella pectinovora</name>
    <dbReference type="NCBI Taxonomy" id="1602169"/>
    <lineage>
        <taxon>Bacteria</taxon>
        <taxon>Pseudomonadati</taxon>
        <taxon>Bacteroidota</taxon>
        <taxon>Bacteroidia</taxon>
        <taxon>Bacteroidales</taxon>
        <taxon>Prevotellaceae</taxon>
        <taxon>Prevotella</taxon>
    </lineage>
</organism>
<dbReference type="InterPro" id="IPR011009">
    <property type="entry name" value="Kinase-like_dom_sf"/>
</dbReference>
<dbReference type="RefSeq" id="WP_042520298.1">
    <property type="nucleotide sequence ID" value="NZ_DAIPDX010000023.1"/>
</dbReference>
<dbReference type="SUPFAM" id="SSF56112">
    <property type="entry name" value="Protein kinase-like (PK-like)"/>
    <property type="match status" value="1"/>
</dbReference>
<dbReference type="GeneID" id="93484883"/>
<evidence type="ECO:0000313" key="1">
    <source>
        <dbReference type="EMBL" id="KIP59677.1"/>
    </source>
</evidence>
<dbReference type="AlphaFoldDB" id="A0A0D0I2M1"/>
<accession>A0A0D0I2M1</accession>